<reference evidence="1" key="2">
    <citation type="submission" date="2020-09" db="EMBL/GenBank/DDBJ databases">
        <authorList>
            <person name="Sun Q."/>
            <person name="Zhou Y."/>
        </authorList>
    </citation>
    <scope>NUCLEOTIDE SEQUENCE</scope>
    <source>
        <strain evidence="1">CGMCC 1.3617</strain>
    </source>
</reference>
<gene>
    <name evidence="1" type="ORF">GCM10011320_26810</name>
</gene>
<dbReference type="PANTHER" id="PTHR35004">
    <property type="entry name" value="TRANSPOSASE RV3428C-RELATED"/>
    <property type="match status" value="1"/>
</dbReference>
<reference evidence="1" key="1">
    <citation type="journal article" date="2014" name="Int. J. Syst. Evol. Microbiol.">
        <title>Complete genome sequence of Corynebacterium casei LMG S-19264T (=DSM 44701T), isolated from a smear-ripened cheese.</title>
        <authorList>
            <consortium name="US DOE Joint Genome Institute (JGI-PGF)"/>
            <person name="Walter F."/>
            <person name="Albersmeier A."/>
            <person name="Kalinowski J."/>
            <person name="Ruckert C."/>
        </authorList>
    </citation>
    <scope>NUCLEOTIDE SEQUENCE</scope>
    <source>
        <strain evidence="1">CGMCC 1.3617</strain>
    </source>
</reference>
<evidence type="ECO:0000313" key="2">
    <source>
        <dbReference type="Proteomes" id="UP000661507"/>
    </source>
</evidence>
<protein>
    <recommendedName>
        <fullName evidence="3">Transposase</fullName>
    </recommendedName>
</protein>
<dbReference type="Proteomes" id="UP000661507">
    <property type="component" value="Unassembled WGS sequence"/>
</dbReference>
<name>A0A917NQ27_9PROT</name>
<evidence type="ECO:0008006" key="3">
    <source>
        <dbReference type="Google" id="ProtNLM"/>
    </source>
</evidence>
<organism evidence="1 2">
    <name type="scientific">Neoroseomonas lacus</name>
    <dbReference type="NCBI Taxonomy" id="287609"/>
    <lineage>
        <taxon>Bacteria</taxon>
        <taxon>Pseudomonadati</taxon>
        <taxon>Pseudomonadota</taxon>
        <taxon>Alphaproteobacteria</taxon>
        <taxon>Acetobacterales</taxon>
        <taxon>Acetobacteraceae</taxon>
        <taxon>Neoroseomonas</taxon>
    </lineage>
</organism>
<proteinExistence type="predicted"/>
<dbReference type="AlphaFoldDB" id="A0A917NQ27"/>
<comment type="caution">
    <text evidence="1">The sequence shown here is derived from an EMBL/GenBank/DDBJ whole genome shotgun (WGS) entry which is preliminary data.</text>
</comment>
<dbReference type="EMBL" id="BMKW01000006">
    <property type="protein sequence ID" value="GGJ18116.1"/>
    <property type="molecule type" value="Genomic_DNA"/>
</dbReference>
<keyword evidence="2" id="KW-1185">Reference proteome</keyword>
<sequence>MAHVRLCHSRMMFVRAHPRETQEMVFDVHDRAFALFRGTCTHGIYDNIRTAMDAILAWRDRTYDGRFLQMWSHHLVHPVACTLASGWETSRCHSPAGSSDASRRQYRDRHRELAIQEPRLSLLIKPLQRVSAHQSGVPISTPMQNPISLPIDNLRPQREERRQNTAYRNNVTGILQGHPAFHNVRKG</sequence>
<dbReference type="PANTHER" id="PTHR35004:SF7">
    <property type="entry name" value="INTEGRASE PROTEIN"/>
    <property type="match status" value="1"/>
</dbReference>
<evidence type="ECO:0000313" key="1">
    <source>
        <dbReference type="EMBL" id="GGJ18116.1"/>
    </source>
</evidence>
<accession>A0A917NQ27</accession>